<dbReference type="PIRSF" id="PIRSF008757">
    <property type="entry name" value="UCP008757"/>
    <property type="match status" value="1"/>
</dbReference>
<dbReference type="RefSeq" id="WP_110030989.1">
    <property type="nucleotide sequence ID" value="NZ_QGTR01000001.1"/>
</dbReference>
<dbReference type="Proteomes" id="UP000246352">
    <property type="component" value="Unassembled WGS sequence"/>
</dbReference>
<gene>
    <name evidence="2" type="ORF">DFR52_1011266</name>
</gene>
<dbReference type="AlphaFoldDB" id="A0A317PUG0"/>
<evidence type="ECO:0000313" key="3">
    <source>
        <dbReference type="Proteomes" id="UP000246352"/>
    </source>
</evidence>
<evidence type="ECO:0000313" key="2">
    <source>
        <dbReference type="EMBL" id="PWW04567.1"/>
    </source>
</evidence>
<evidence type="ECO:0000256" key="1">
    <source>
        <dbReference type="HAMAP-Rule" id="MF_00761"/>
    </source>
</evidence>
<protein>
    <recommendedName>
        <fullName evidence="1">UPF0303 protein DFR52_1011266</fullName>
    </recommendedName>
</protein>
<dbReference type="NCBIfam" id="NF002696">
    <property type="entry name" value="PRK02487.1-5"/>
    <property type="match status" value="1"/>
</dbReference>
<reference evidence="2 3" key="1">
    <citation type="submission" date="2018-05" db="EMBL/GenBank/DDBJ databases">
        <title>Genomic Encyclopedia of Type Strains, Phase IV (KMG-IV): sequencing the most valuable type-strain genomes for metagenomic binning, comparative biology and taxonomic classification.</title>
        <authorList>
            <person name="Goeker M."/>
        </authorList>
    </citation>
    <scope>NUCLEOTIDE SEQUENCE [LARGE SCALE GENOMIC DNA]</scope>
    <source>
        <strain evidence="2 3">DSM 16791</strain>
    </source>
</reference>
<dbReference type="InterPro" id="IPR038084">
    <property type="entry name" value="PduO/GlcC-like_sf"/>
</dbReference>
<comment type="similarity">
    <text evidence="1">Belongs to the UPF0303 family.</text>
</comment>
<dbReference type="InterPro" id="IPR010371">
    <property type="entry name" value="YBR137W-like"/>
</dbReference>
<dbReference type="PANTHER" id="PTHR28255:SF1">
    <property type="entry name" value="UPF0303 PROTEIN YBR137W"/>
    <property type="match status" value="1"/>
</dbReference>
<dbReference type="OrthoDB" id="9815315at2"/>
<dbReference type="InterPro" id="IPR005624">
    <property type="entry name" value="PduO/GlcC-like"/>
</dbReference>
<dbReference type="Gene3D" id="3.30.450.150">
    <property type="entry name" value="Haem-degrading domain"/>
    <property type="match status" value="1"/>
</dbReference>
<organism evidence="2 3">
    <name type="scientific">Hoeflea marina</name>
    <dbReference type="NCBI Taxonomy" id="274592"/>
    <lineage>
        <taxon>Bacteria</taxon>
        <taxon>Pseudomonadati</taxon>
        <taxon>Pseudomonadota</taxon>
        <taxon>Alphaproteobacteria</taxon>
        <taxon>Hyphomicrobiales</taxon>
        <taxon>Rhizobiaceae</taxon>
        <taxon>Hoeflea</taxon>
    </lineage>
</organism>
<sequence>MTTLESLLDEEERIQFAHFDHDLAMQIGLELVSRARADALAIAIDVSAFGQCLFHAAMPGASPDNAAWIRRKINVVHRFGRSSMYMGELCRSRGTTLEEKYMVDPSEFSPHGGSFPVRLRGSGLVGTVTVSGLPQLDDHRLVVSVLEQVLSGD</sequence>
<accession>A0A317PUG0</accession>
<dbReference type="Pfam" id="PF03928">
    <property type="entry name" value="HbpS-like"/>
    <property type="match status" value="1"/>
</dbReference>
<dbReference type="SUPFAM" id="SSF143744">
    <property type="entry name" value="GlcG-like"/>
    <property type="match status" value="1"/>
</dbReference>
<keyword evidence="3" id="KW-1185">Reference proteome</keyword>
<name>A0A317PUG0_9HYPH</name>
<dbReference type="EMBL" id="QGTR01000001">
    <property type="protein sequence ID" value="PWW04567.1"/>
    <property type="molecule type" value="Genomic_DNA"/>
</dbReference>
<dbReference type="PANTHER" id="PTHR28255">
    <property type="match status" value="1"/>
</dbReference>
<dbReference type="HAMAP" id="MF_00761">
    <property type="entry name" value="UPF0303"/>
    <property type="match status" value="1"/>
</dbReference>
<comment type="caution">
    <text evidence="2">The sequence shown here is derived from an EMBL/GenBank/DDBJ whole genome shotgun (WGS) entry which is preliminary data.</text>
</comment>
<proteinExistence type="inferred from homology"/>